<dbReference type="PATRIC" id="fig|1347342.6.peg.2872"/>
<dbReference type="RefSeq" id="WP_038531817.1">
    <property type="nucleotide sequence ID" value="NZ_HG315671.1"/>
</dbReference>
<keyword evidence="2" id="KW-1185">Reference proteome</keyword>
<evidence type="ECO:0000313" key="1">
    <source>
        <dbReference type="EMBL" id="CDF80565.1"/>
    </source>
</evidence>
<dbReference type="AlphaFoldDB" id="T2KP82"/>
<dbReference type="EMBL" id="HG315671">
    <property type="protein sequence ID" value="CDF80565.1"/>
    <property type="molecule type" value="Genomic_DNA"/>
</dbReference>
<accession>T2KP82</accession>
<sequence>MPITQAQLSAKIKAAMELNSDNPDVNIEEARQHLADEIAAGVAEFTIGRLTTGTASNGASVTTTIQV</sequence>
<evidence type="ECO:0000313" key="2">
    <source>
        <dbReference type="Proteomes" id="UP000016160"/>
    </source>
</evidence>
<reference evidence="1 2" key="1">
    <citation type="journal article" date="2013" name="Appl. Environ. Microbiol.">
        <title>The genome of the alga-associated marine flavobacterium Formosa agariphila KMM 3901T reveals a broad potential for degradation of algal polysaccharides.</title>
        <authorList>
            <person name="Mann A.J."/>
            <person name="Hahnke R.L."/>
            <person name="Huang S."/>
            <person name="Werner J."/>
            <person name="Xing P."/>
            <person name="Barbeyron T."/>
            <person name="Huettel B."/>
            <person name="Stueber K."/>
            <person name="Reinhardt R."/>
            <person name="Harder J."/>
            <person name="Gloeckner F.O."/>
            <person name="Amann R.I."/>
            <person name="Teeling H."/>
        </authorList>
    </citation>
    <scope>NUCLEOTIDE SEQUENCE [LARGE SCALE GENOMIC DNA]</scope>
    <source>
        <strain evidence="2">DSM 15362 / KCTC 12365 / LMG 23005 / KMM 3901</strain>
    </source>
</reference>
<gene>
    <name evidence="1" type="ORF">BN863_28530</name>
</gene>
<organism evidence="1 2">
    <name type="scientific">Formosa agariphila (strain DSM 15362 / KCTC 12365 / LMG 23005 / KMM 3901 / M-2Alg 35-1)</name>
    <dbReference type="NCBI Taxonomy" id="1347342"/>
    <lineage>
        <taxon>Bacteria</taxon>
        <taxon>Pseudomonadati</taxon>
        <taxon>Bacteroidota</taxon>
        <taxon>Flavobacteriia</taxon>
        <taxon>Flavobacteriales</taxon>
        <taxon>Flavobacteriaceae</taxon>
        <taxon>Formosa</taxon>
    </lineage>
</organism>
<dbReference type="STRING" id="1347342.BN863_28530"/>
<proteinExistence type="predicted"/>
<name>T2KP82_FORAG</name>
<dbReference type="Proteomes" id="UP000016160">
    <property type="component" value="Chromosome"/>
</dbReference>
<dbReference type="HOGENOM" id="CLU_202628_0_0_10"/>
<protein>
    <submittedName>
        <fullName evidence="1">Uncharacterized protein</fullName>
    </submittedName>
</protein>